<feature type="domain" description="Ketoreductase" evidence="4">
    <location>
        <begin position="16"/>
        <end position="221"/>
    </location>
</feature>
<evidence type="ECO:0000313" key="5">
    <source>
        <dbReference type="EMBL" id="MCB8875603.1"/>
    </source>
</evidence>
<dbReference type="Proteomes" id="UP000708298">
    <property type="component" value="Unassembled WGS sequence"/>
</dbReference>
<reference evidence="5" key="1">
    <citation type="journal article" date="2021" name="Microorganisms">
        <title>Acidisoma silvae sp. nov. and Acidisomacellulosilytica sp. nov., Two Acidophilic Bacteria Isolated from Decaying Wood, Hydrolyzing Cellulose and Producing Poly-3-hydroxybutyrate.</title>
        <authorList>
            <person name="Mieszkin S."/>
            <person name="Pouder E."/>
            <person name="Uroz S."/>
            <person name="Simon-Colin C."/>
            <person name="Alain K."/>
        </authorList>
    </citation>
    <scope>NUCLEOTIDE SEQUENCE</scope>
    <source>
        <strain evidence="5">HW T2.11</strain>
    </source>
</reference>
<dbReference type="RefSeq" id="WP_227321232.1">
    <property type="nucleotide sequence ID" value="NZ_JAESVB010000003.1"/>
</dbReference>
<dbReference type="InterPro" id="IPR057326">
    <property type="entry name" value="KR_dom"/>
</dbReference>
<gene>
    <name evidence="5" type="ORF">ASILVAE211_10450</name>
</gene>
<evidence type="ECO:0000259" key="4">
    <source>
        <dbReference type="SMART" id="SM00822"/>
    </source>
</evidence>
<sequence>MTQTISAFVAVFQPGQVAVITGAAGGIGRATAAFCAARGMKLVLADFNETALLATADAIAAQHGAQILALPTDVGRRDAVEQLRDTAYDRFGQVDFLMNNAGRSGDGALFGDPAVWEAILDVNLWGVIHGVQAFAPRMMADGKPAIIVNTGSKQGITQPPGNTAYNLSKAGVKAVTEALAHELRSQPGCQVQAHLLVPGFTFTGMTRVPTDAKPAGAWTPDEVVAFMAERMAAGDFYIICPDNDVTRDLDNARMLWTAMDVTENRPPLSRWHPGYAEAFKAFLAERGL</sequence>
<reference evidence="5" key="2">
    <citation type="submission" date="2021-01" db="EMBL/GenBank/DDBJ databases">
        <authorList>
            <person name="Mieszkin S."/>
            <person name="Pouder E."/>
            <person name="Alain K."/>
        </authorList>
    </citation>
    <scope>NUCLEOTIDE SEQUENCE</scope>
    <source>
        <strain evidence="5">HW T2.11</strain>
    </source>
</reference>
<keyword evidence="2" id="KW-0560">Oxidoreductase</keyword>
<dbReference type="CDD" id="cd05233">
    <property type="entry name" value="SDR_c"/>
    <property type="match status" value="1"/>
</dbReference>
<evidence type="ECO:0000313" key="6">
    <source>
        <dbReference type="Proteomes" id="UP000708298"/>
    </source>
</evidence>
<dbReference type="PRINTS" id="PR00080">
    <property type="entry name" value="SDRFAMILY"/>
</dbReference>
<dbReference type="GO" id="GO:0050664">
    <property type="term" value="F:oxidoreductase activity, acting on NAD(P)H, oxygen as acceptor"/>
    <property type="evidence" value="ECO:0007669"/>
    <property type="project" value="TreeGrafter"/>
</dbReference>
<dbReference type="PANTHER" id="PTHR43008">
    <property type="entry name" value="BENZIL REDUCTASE"/>
    <property type="match status" value="1"/>
</dbReference>
<dbReference type="PRINTS" id="PR00081">
    <property type="entry name" value="GDHRDH"/>
</dbReference>
<dbReference type="InterPro" id="IPR036291">
    <property type="entry name" value="NAD(P)-bd_dom_sf"/>
</dbReference>
<dbReference type="Pfam" id="PF00106">
    <property type="entry name" value="adh_short"/>
    <property type="match status" value="1"/>
</dbReference>
<name>A0A963YSK5_9PROT</name>
<protein>
    <submittedName>
        <fullName evidence="5">SDR family NAD(P)-dependent oxidoreductase</fullName>
    </submittedName>
</protein>
<evidence type="ECO:0000256" key="1">
    <source>
        <dbReference type="ARBA" id="ARBA00006484"/>
    </source>
</evidence>
<comment type="similarity">
    <text evidence="1 3">Belongs to the short-chain dehydrogenases/reductases (SDR) family.</text>
</comment>
<accession>A0A963YSK5</accession>
<dbReference type="InterPro" id="IPR002347">
    <property type="entry name" value="SDR_fam"/>
</dbReference>
<comment type="caution">
    <text evidence="5">The sequence shown here is derived from an EMBL/GenBank/DDBJ whole genome shotgun (WGS) entry which is preliminary data.</text>
</comment>
<dbReference type="AlphaFoldDB" id="A0A963YSK5"/>
<evidence type="ECO:0000256" key="2">
    <source>
        <dbReference type="ARBA" id="ARBA00023002"/>
    </source>
</evidence>
<dbReference type="PANTHER" id="PTHR43008:SF7">
    <property type="entry name" value="SHORT CHAIN DEHYDROGENASE_REDUCTASE (AFU_ORTHOLOGUE AFUA_2G00830)"/>
    <property type="match status" value="1"/>
</dbReference>
<dbReference type="SMART" id="SM00822">
    <property type="entry name" value="PKS_KR"/>
    <property type="match status" value="1"/>
</dbReference>
<evidence type="ECO:0000256" key="3">
    <source>
        <dbReference type="RuleBase" id="RU000363"/>
    </source>
</evidence>
<dbReference type="EMBL" id="JAESVB010000003">
    <property type="protein sequence ID" value="MCB8875603.1"/>
    <property type="molecule type" value="Genomic_DNA"/>
</dbReference>
<keyword evidence="6" id="KW-1185">Reference proteome</keyword>
<dbReference type="SUPFAM" id="SSF51735">
    <property type="entry name" value="NAD(P)-binding Rossmann-fold domains"/>
    <property type="match status" value="1"/>
</dbReference>
<organism evidence="5 6">
    <name type="scientific">Acidisoma silvae</name>
    <dbReference type="NCBI Taxonomy" id="2802396"/>
    <lineage>
        <taxon>Bacteria</taxon>
        <taxon>Pseudomonadati</taxon>
        <taxon>Pseudomonadota</taxon>
        <taxon>Alphaproteobacteria</taxon>
        <taxon>Acetobacterales</taxon>
        <taxon>Acidocellaceae</taxon>
        <taxon>Acidisoma</taxon>
    </lineage>
</organism>
<proteinExistence type="inferred from homology"/>
<dbReference type="Gene3D" id="3.40.50.720">
    <property type="entry name" value="NAD(P)-binding Rossmann-like Domain"/>
    <property type="match status" value="1"/>
</dbReference>